<name>A0A669Q352_PHACC</name>
<organism evidence="2 3">
    <name type="scientific">Phasianus colchicus</name>
    <name type="common">Common pheasant</name>
    <dbReference type="NCBI Taxonomy" id="9054"/>
    <lineage>
        <taxon>Eukaryota</taxon>
        <taxon>Metazoa</taxon>
        <taxon>Chordata</taxon>
        <taxon>Craniata</taxon>
        <taxon>Vertebrata</taxon>
        <taxon>Euteleostomi</taxon>
        <taxon>Archelosauria</taxon>
        <taxon>Archosauria</taxon>
        <taxon>Dinosauria</taxon>
        <taxon>Saurischia</taxon>
        <taxon>Theropoda</taxon>
        <taxon>Coelurosauria</taxon>
        <taxon>Aves</taxon>
        <taxon>Neognathae</taxon>
        <taxon>Galloanserae</taxon>
        <taxon>Galliformes</taxon>
        <taxon>Phasianidae</taxon>
        <taxon>Phasianinae</taxon>
        <taxon>Phasianus</taxon>
    </lineage>
</organism>
<protein>
    <submittedName>
        <fullName evidence="2">Uncharacterized protein</fullName>
    </submittedName>
</protein>
<keyword evidence="3" id="KW-1185">Reference proteome</keyword>
<reference evidence="2" key="1">
    <citation type="submission" date="2025-08" db="UniProtKB">
        <authorList>
            <consortium name="Ensembl"/>
        </authorList>
    </citation>
    <scope>IDENTIFICATION</scope>
</reference>
<dbReference type="Proteomes" id="UP000472261">
    <property type="component" value="Unplaced"/>
</dbReference>
<keyword evidence="1" id="KW-1133">Transmembrane helix</keyword>
<proteinExistence type="predicted"/>
<evidence type="ECO:0000256" key="1">
    <source>
        <dbReference type="SAM" id="Phobius"/>
    </source>
</evidence>
<keyword evidence="1" id="KW-0812">Transmembrane</keyword>
<dbReference type="AlphaFoldDB" id="A0A669Q352"/>
<accession>A0A669Q352</accession>
<sequence>MCIRICVYVYARCVCIYICMCVCIYIQNTCVFICAYTRIHLYTRTYAHPRPPATHGDVSPNSS</sequence>
<reference evidence="2" key="2">
    <citation type="submission" date="2025-09" db="UniProtKB">
        <authorList>
            <consortium name="Ensembl"/>
        </authorList>
    </citation>
    <scope>IDENTIFICATION</scope>
</reference>
<evidence type="ECO:0000313" key="2">
    <source>
        <dbReference type="Ensembl" id="ENSPCLP00000008401.1"/>
    </source>
</evidence>
<keyword evidence="1" id="KW-0472">Membrane</keyword>
<evidence type="ECO:0000313" key="3">
    <source>
        <dbReference type="Proteomes" id="UP000472261"/>
    </source>
</evidence>
<feature type="transmembrane region" description="Helical" evidence="1">
    <location>
        <begin position="7"/>
        <end position="27"/>
    </location>
</feature>
<dbReference type="Ensembl" id="ENSPCLT00000011434.1">
    <property type="protein sequence ID" value="ENSPCLP00000008401.1"/>
    <property type="gene ID" value="ENSPCLG00000006971.1"/>
</dbReference>